<reference evidence="2" key="1">
    <citation type="submission" date="2020-12" db="EMBL/GenBank/DDBJ databases">
        <title>Clostridium thailandense sp. nov., a novel acetogenic bacterium isolated from peat land soil in Thailand.</title>
        <authorList>
            <person name="Chaikitkaew S."/>
            <person name="Birkeland N.K."/>
        </authorList>
    </citation>
    <scope>NUCLEOTIDE SEQUENCE</scope>
    <source>
        <strain evidence="2">DSM 17425</strain>
    </source>
</reference>
<dbReference type="InterPro" id="IPR037181">
    <property type="entry name" value="SUFU_N"/>
</dbReference>
<dbReference type="GO" id="GO:0005737">
    <property type="term" value="C:cytoplasm"/>
    <property type="evidence" value="ECO:0007669"/>
    <property type="project" value="TreeGrafter"/>
</dbReference>
<dbReference type="InterPro" id="IPR020941">
    <property type="entry name" value="SUFU-like_domain"/>
</dbReference>
<feature type="domain" description="Suppressor of fused-like" evidence="1">
    <location>
        <begin position="43"/>
        <end position="206"/>
    </location>
</feature>
<dbReference type="AlphaFoldDB" id="A0A934M6P2"/>
<accession>A0A934M6P2</accession>
<proteinExistence type="predicted"/>
<dbReference type="Pfam" id="PF05076">
    <property type="entry name" value="SUFU"/>
    <property type="match status" value="1"/>
</dbReference>
<dbReference type="RefSeq" id="WP_211144190.1">
    <property type="nucleotide sequence ID" value="NZ_JAEEGB010000035.1"/>
</dbReference>
<dbReference type="Proteomes" id="UP000622687">
    <property type="component" value="Unassembled WGS sequence"/>
</dbReference>
<evidence type="ECO:0000313" key="3">
    <source>
        <dbReference type="Proteomes" id="UP000622687"/>
    </source>
</evidence>
<organism evidence="2 3">
    <name type="scientific">Clostridium aciditolerans</name>
    <dbReference type="NCBI Taxonomy" id="339861"/>
    <lineage>
        <taxon>Bacteria</taxon>
        <taxon>Bacillati</taxon>
        <taxon>Bacillota</taxon>
        <taxon>Clostridia</taxon>
        <taxon>Eubacteriales</taxon>
        <taxon>Clostridiaceae</taxon>
        <taxon>Clostridium</taxon>
    </lineage>
</organism>
<dbReference type="InterPro" id="IPR007768">
    <property type="entry name" value="Suppressor_of_fused"/>
</dbReference>
<evidence type="ECO:0000259" key="1">
    <source>
        <dbReference type="Pfam" id="PF05076"/>
    </source>
</evidence>
<name>A0A934M6P2_9CLOT</name>
<sequence>MCKEDKDEVQAIGWQAIDDALKKIYKDQEPKHYGTMIPYFLGGNDPLQGISAYERKEPIPHWHIVTYGFSELYEKEWEDPDYSGYGFELTFRVKKQDSDTEPPNWALNFLQNIARYVFSTGNYFKAGHYLNANGPIAAGTDSLIGAIAFVEDPELPSMDTQNGRVEFLQVVGITVDEEDTIKCWNSTEVLKVFSKYMPLYITDLNRDSLLNNEEIKILIEKGAERDGSSTGTLFNDKLSWKENKGLFTGKSYEITIGAHQAETIGKVLKGRILKDRPLTLIGKESNIIITYSKEPAVKVDENDLELMISKETALEIASELIPKEKSFTLNTMKKVKFNIEKTEIRDQEGKVVQVIG</sequence>
<dbReference type="PANTHER" id="PTHR10928">
    <property type="entry name" value="SUPPRESSOR OF FUSED"/>
    <property type="match status" value="1"/>
</dbReference>
<keyword evidence="3" id="KW-1185">Reference proteome</keyword>
<dbReference type="SUPFAM" id="SSF103359">
    <property type="entry name" value="Suppressor of Fused, N-terminal domain"/>
    <property type="match status" value="1"/>
</dbReference>
<evidence type="ECO:0000313" key="2">
    <source>
        <dbReference type="EMBL" id="MBI6874813.1"/>
    </source>
</evidence>
<protein>
    <submittedName>
        <fullName evidence="2">Suppressor of fused domain protein</fullName>
    </submittedName>
</protein>
<gene>
    <name evidence="2" type="ORF">I6U51_19260</name>
</gene>
<dbReference type="PIRSF" id="PIRSF038192">
    <property type="entry name" value="Txn_reg_BtrU_prd"/>
    <property type="match status" value="1"/>
</dbReference>
<dbReference type="InterPro" id="IPR017429">
    <property type="entry name" value="Suppressor_of_fused_bac"/>
</dbReference>
<comment type="caution">
    <text evidence="2">The sequence shown here is derived from an EMBL/GenBank/DDBJ whole genome shotgun (WGS) entry which is preliminary data.</text>
</comment>
<dbReference type="PANTHER" id="PTHR10928:SF2">
    <property type="entry name" value="SUPPRESSOR OF FUSED HOMOLOG"/>
    <property type="match status" value="1"/>
</dbReference>
<dbReference type="EMBL" id="JAEEGB010000035">
    <property type="protein sequence ID" value="MBI6874813.1"/>
    <property type="molecule type" value="Genomic_DNA"/>
</dbReference>